<reference evidence="3" key="1">
    <citation type="submission" date="2016-10" db="EMBL/GenBank/DDBJ databases">
        <authorList>
            <person name="Varghese N."/>
            <person name="Submissions S."/>
        </authorList>
    </citation>
    <scope>NUCLEOTIDE SEQUENCE [LARGE SCALE GENOMIC DNA]</scope>
    <source>
        <strain evidence="3">CGMCC 4.6856</strain>
    </source>
</reference>
<dbReference type="GO" id="GO:0043200">
    <property type="term" value="P:response to amino acid"/>
    <property type="evidence" value="ECO:0007669"/>
    <property type="project" value="TreeGrafter"/>
</dbReference>
<dbReference type="SUPFAM" id="SSF54909">
    <property type="entry name" value="Dimeric alpha+beta barrel"/>
    <property type="match status" value="1"/>
</dbReference>
<dbReference type="Gene3D" id="3.30.70.920">
    <property type="match status" value="1"/>
</dbReference>
<dbReference type="InterPro" id="IPR019887">
    <property type="entry name" value="Tscrpt_reg_AsnC/Lrp_C"/>
</dbReference>
<dbReference type="InterPro" id="IPR011008">
    <property type="entry name" value="Dimeric_a/b-barrel"/>
</dbReference>
<proteinExistence type="predicted"/>
<dbReference type="PANTHER" id="PTHR30154:SF34">
    <property type="entry name" value="TRANSCRIPTIONAL REGULATOR AZLB"/>
    <property type="match status" value="1"/>
</dbReference>
<accession>A0A1H9HL86</accession>
<feature type="domain" description="Transcription regulator AsnC/Lrp ligand binding" evidence="1">
    <location>
        <begin position="8"/>
        <end position="76"/>
    </location>
</feature>
<evidence type="ECO:0000313" key="2">
    <source>
        <dbReference type="EMBL" id="SEQ63090.1"/>
    </source>
</evidence>
<organism evidence="2 3">
    <name type="scientific">Microlunatus flavus</name>
    <dbReference type="NCBI Taxonomy" id="1036181"/>
    <lineage>
        <taxon>Bacteria</taxon>
        <taxon>Bacillati</taxon>
        <taxon>Actinomycetota</taxon>
        <taxon>Actinomycetes</taxon>
        <taxon>Propionibacteriales</taxon>
        <taxon>Propionibacteriaceae</taxon>
        <taxon>Microlunatus</taxon>
    </lineage>
</organism>
<dbReference type="EMBL" id="FOFA01000004">
    <property type="protein sequence ID" value="SEQ63090.1"/>
    <property type="molecule type" value="Genomic_DNA"/>
</dbReference>
<evidence type="ECO:0000259" key="1">
    <source>
        <dbReference type="Pfam" id="PF01037"/>
    </source>
</evidence>
<dbReference type="PANTHER" id="PTHR30154">
    <property type="entry name" value="LEUCINE-RESPONSIVE REGULATORY PROTEIN"/>
    <property type="match status" value="1"/>
</dbReference>
<dbReference type="STRING" id="1036181.SAMN05421756_104303"/>
<dbReference type="AlphaFoldDB" id="A0A1H9HL86"/>
<evidence type="ECO:0000313" key="3">
    <source>
        <dbReference type="Proteomes" id="UP000198504"/>
    </source>
</evidence>
<dbReference type="OrthoDB" id="70544at2"/>
<protein>
    <submittedName>
        <fullName evidence="2">AsnC family protein</fullName>
    </submittedName>
</protein>
<sequence>MVTAIVFINAEVARIPEVAEAVAALPGVSEVYSVTGALDLVAMVRVADHEQVAEVVADRLNKVPGILRTETHIAFRAYSAHDLEAAFSLGAD</sequence>
<dbReference type="GO" id="GO:0043565">
    <property type="term" value="F:sequence-specific DNA binding"/>
    <property type="evidence" value="ECO:0007669"/>
    <property type="project" value="TreeGrafter"/>
</dbReference>
<dbReference type="Pfam" id="PF01037">
    <property type="entry name" value="AsnC_trans_reg"/>
    <property type="match status" value="1"/>
</dbReference>
<gene>
    <name evidence="2" type="ORF">SAMN05421756_104303</name>
</gene>
<name>A0A1H9HL86_9ACTN</name>
<dbReference type="Proteomes" id="UP000198504">
    <property type="component" value="Unassembled WGS sequence"/>
</dbReference>
<dbReference type="GO" id="GO:0005829">
    <property type="term" value="C:cytosol"/>
    <property type="evidence" value="ECO:0007669"/>
    <property type="project" value="TreeGrafter"/>
</dbReference>
<keyword evidence="3" id="KW-1185">Reference proteome</keyword>
<dbReference type="RefSeq" id="WP_091180493.1">
    <property type="nucleotide sequence ID" value="NZ_FOFA01000004.1"/>
</dbReference>